<dbReference type="Proteomes" id="UP000036867">
    <property type="component" value="Unassembled WGS sequence"/>
</dbReference>
<dbReference type="AlphaFoldDB" id="A0A0M0LG58"/>
<sequence>MTNNLKKNVTEPNTSKPMTRKEAKIEREVKEEVNMKWWSNLRLFPIGMRILVVLILLVIAAVSGAMIGYSVIGEGDALDTLKVSTWRHIFDIMNGVVDK</sequence>
<evidence type="ECO:0000313" key="4">
    <source>
        <dbReference type="Proteomes" id="UP000036867"/>
    </source>
</evidence>
<protein>
    <recommendedName>
        <fullName evidence="5">Hydroxymyristoyl-ACP dehydratase</fullName>
    </recommendedName>
</protein>
<feature type="region of interest" description="Disordered" evidence="1">
    <location>
        <begin position="1"/>
        <end position="23"/>
    </location>
</feature>
<evidence type="ECO:0000313" key="3">
    <source>
        <dbReference type="EMBL" id="KOO49698.1"/>
    </source>
</evidence>
<keyword evidence="2" id="KW-0472">Membrane</keyword>
<reference evidence="4" key="1">
    <citation type="submission" date="2015-08" db="EMBL/GenBank/DDBJ databases">
        <title>Fjat-10028 dsm 16317.</title>
        <authorList>
            <person name="Liu B."/>
            <person name="Wang J."/>
            <person name="Zhu Y."/>
            <person name="Liu G."/>
            <person name="Chen Q."/>
            <person name="Chen Z."/>
            <person name="Lan J."/>
            <person name="Che J."/>
            <person name="Ge C."/>
            <person name="Shi H."/>
            <person name="Pan Z."/>
            <person name="Liu X."/>
        </authorList>
    </citation>
    <scope>NUCLEOTIDE SEQUENCE [LARGE SCALE GENOMIC DNA]</scope>
    <source>
        <strain evidence="4">DSM 16317</strain>
    </source>
</reference>
<keyword evidence="2" id="KW-1133">Transmembrane helix</keyword>
<accession>A0A0M0LG58</accession>
<evidence type="ECO:0000256" key="1">
    <source>
        <dbReference type="SAM" id="MobiDB-lite"/>
    </source>
</evidence>
<feature type="compositionally biased region" description="Polar residues" evidence="1">
    <location>
        <begin position="1"/>
        <end position="17"/>
    </location>
</feature>
<dbReference type="RefSeq" id="WP_053417875.1">
    <property type="nucleotide sequence ID" value="NZ_CP063302.1"/>
</dbReference>
<feature type="transmembrane region" description="Helical" evidence="2">
    <location>
        <begin position="50"/>
        <end position="72"/>
    </location>
</feature>
<organism evidence="3 4">
    <name type="scientific">Viridibacillus arvi</name>
    <dbReference type="NCBI Taxonomy" id="263475"/>
    <lineage>
        <taxon>Bacteria</taxon>
        <taxon>Bacillati</taxon>
        <taxon>Bacillota</taxon>
        <taxon>Bacilli</taxon>
        <taxon>Bacillales</taxon>
        <taxon>Caryophanaceae</taxon>
        <taxon>Viridibacillus</taxon>
    </lineage>
</organism>
<dbReference type="OrthoDB" id="2300232at2"/>
<proteinExistence type="predicted"/>
<dbReference type="STRING" id="263475.AMD00_15335"/>
<gene>
    <name evidence="3" type="ORF">AMD00_15335</name>
</gene>
<dbReference type="GeneID" id="301137468"/>
<keyword evidence="2" id="KW-0812">Transmembrane</keyword>
<dbReference type="InterPro" id="IPR024596">
    <property type="entry name" value="RNApol_su_b/EpuA"/>
</dbReference>
<dbReference type="Pfam" id="PF11772">
    <property type="entry name" value="EpuA"/>
    <property type="match status" value="1"/>
</dbReference>
<evidence type="ECO:0000256" key="2">
    <source>
        <dbReference type="SAM" id="Phobius"/>
    </source>
</evidence>
<comment type="caution">
    <text evidence="3">The sequence shown here is derived from an EMBL/GenBank/DDBJ whole genome shotgun (WGS) entry which is preliminary data.</text>
</comment>
<dbReference type="EMBL" id="LILB01000005">
    <property type="protein sequence ID" value="KOO49698.1"/>
    <property type="molecule type" value="Genomic_DNA"/>
</dbReference>
<name>A0A0M0LG58_9BACL</name>
<keyword evidence="4" id="KW-1185">Reference proteome</keyword>
<evidence type="ECO:0008006" key="5">
    <source>
        <dbReference type="Google" id="ProtNLM"/>
    </source>
</evidence>